<name>A0A250DFZ2_9BURK</name>
<gene>
    <name evidence="1" type="ORF">CKY39_08745</name>
</gene>
<dbReference type="PROSITE" id="PS51257">
    <property type="entry name" value="PROKAR_LIPOPROTEIN"/>
    <property type="match status" value="1"/>
</dbReference>
<dbReference type="KEGG" id="vbo:CKY39_08745"/>
<organism evidence="1 2">
    <name type="scientific">Variovorax boronicumulans</name>
    <dbReference type="NCBI Taxonomy" id="436515"/>
    <lineage>
        <taxon>Bacteria</taxon>
        <taxon>Pseudomonadati</taxon>
        <taxon>Pseudomonadota</taxon>
        <taxon>Betaproteobacteria</taxon>
        <taxon>Burkholderiales</taxon>
        <taxon>Comamonadaceae</taxon>
        <taxon>Variovorax</taxon>
    </lineage>
</organism>
<evidence type="ECO:0000313" key="2">
    <source>
        <dbReference type="Proteomes" id="UP000217154"/>
    </source>
</evidence>
<dbReference type="EMBL" id="CP023284">
    <property type="protein sequence ID" value="ATA53287.1"/>
    <property type="molecule type" value="Genomic_DNA"/>
</dbReference>
<evidence type="ECO:0000313" key="1">
    <source>
        <dbReference type="EMBL" id="ATA53287.1"/>
    </source>
</evidence>
<dbReference type="Proteomes" id="UP000217154">
    <property type="component" value="Chromosome"/>
</dbReference>
<dbReference type="RefSeq" id="WP_095744140.1">
    <property type="nucleotide sequence ID" value="NZ_CP023284.1"/>
</dbReference>
<dbReference type="AlphaFoldDB" id="A0A250DFZ2"/>
<proteinExistence type="predicted"/>
<sequence>MRTVSWLLFALALTGCTATGNKPDATVTRTADGYEVTLYATRGLMVHDPVSLIFHRSYELESRIRVPSIEGRVDAADASVYEVSEFDKAAEKKAPSTHPVDLRLREHYEKERRPRLTGALVFSGHTLTVDVQAVGQSSSSPYPFNGTYRLKTRQ</sequence>
<protein>
    <submittedName>
        <fullName evidence="1">Uncharacterized protein</fullName>
    </submittedName>
</protein>
<reference evidence="1 2" key="1">
    <citation type="submission" date="2017-09" db="EMBL/GenBank/DDBJ databases">
        <title>The diverse metabolic capabilities of V. boronicumulans make it an excellent choice for continued studies on novel biodegradation.</title>
        <authorList>
            <person name="Sun S."/>
        </authorList>
    </citation>
    <scope>NUCLEOTIDE SEQUENCE [LARGE SCALE GENOMIC DNA]</scope>
    <source>
        <strain evidence="1 2">J1</strain>
    </source>
</reference>
<accession>A0A250DFZ2</accession>